<proteinExistence type="predicted"/>
<accession>A0A8R1TN96</accession>
<evidence type="ECO:0000313" key="1">
    <source>
        <dbReference type="EnsemblMetazoa" id="OVOC12866.1"/>
    </source>
</evidence>
<name>A0A8R1TN96_ONCVO</name>
<dbReference type="AlphaFoldDB" id="A0A8R1TN96"/>
<evidence type="ECO:0000313" key="2">
    <source>
        <dbReference type="Proteomes" id="UP000024404"/>
    </source>
</evidence>
<protein>
    <submittedName>
        <fullName evidence="1">Uncharacterized protein</fullName>
    </submittedName>
</protein>
<reference evidence="2" key="1">
    <citation type="submission" date="2013-10" db="EMBL/GenBank/DDBJ databases">
        <title>Genome sequencing of Onchocerca volvulus.</title>
        <authorList>
            <person name="Cotton J."/>
            <person name="Tsai J."/>
            <person name="Stanley E."/>
            <person name="Tracey A."/>
            <person name="Holroyd N."/>
            <person name="Lustigman S."/>
            <person name="Berriman M."/>
        </authorList>
    </citation>
    <scope>NUCLEOTIDE SEQUENCE</scope>
</reference>
<keyword evidence="2" id="KW-1185">Reference proteome</keyword>
<organism evidence="1 2">
    <name type="scientific">Onchocerca volvulus</name>
    <dbReference type="NCBI Taxonomy" id="6282"/>
    <lineage>
        <taxon>Eukaryota</taxon>
        <taxon>Metazoa</taxon>
        <taxon>Ecdysozoa</taxon>
        <taxon>Nematoda</taxon>
        <taxon>Chromadorea</taxon>
        <taxon>Rhabditida</taxon>
        <taxon>Spirurina</taxon>
        <taxon>Spiruromorpha</taxon>
        <taxon>Filarioidea</taxon>
        <taxon>Onchocercidae</taxon>
        <taxon>Onchocerca</taxon>
    </lineage>
</organism>
<dbReference type="Proteomes" id="UP000024404">
    <property type="component" value="Unassembled WGS sequence"/>
</dbReference>
<sequence>MKRWQIHASRIHKQSGFCQKCGHFIRMPHVSSAEQIAATVELHSLERYPKITRAVMNEVLLNEEDLTRGQKRRSLALLHSSACQ</sequence>
<dbReference type="EMBL" id="CMVM020000837">
    <property type="status" value="NOT_ANNOTATED_CDS"/>
    <property type="molecule type" value="Genomic_DNA"/>
</dbReference>
<dbReference type="EnsemblMetazoa" id="OVOC12866.1">
    <property type="protein sequence ID" value="OVOC12866.1"/>
    <property type="gene ID" value="WBGene00249675"/>
</dbReference>
<reference evidence="1" key="2">
    <citation type="submission" date="2022-06" db="UniProtKB">
        <authorList>
            <consortium name="EnsemblMetazoa"/>
        </authorList>
    </citation>
    <scope>IDENTIFICATION</scope>
</reference>